<feature type="transmembrane region" description="Helical" evidence="6">
    <location>
        <begin position="62"/>
        <end position="81"/>
    </location>
</feature>
<dbReference type="Pfam" id="PF20684">
    <property type="entry name" value="Fung_rhodopsin"/>
    <property type="match status" value="1"/>
</dbReference>
<keyword evidence="3 6" id="KW-1133">Transmembrane helix</keyword>
<evidence type="ECO:0000256" key="5">
    <source>
        <dbReference type="ARBA" id="ARBA00038359"/>
    </source>
</evidence>
<comment type="similarity">
    <text evidence="5">Belongs to the SAT4 family.</text>
</comment>
<keyword evidence="4 6" id="KW-0472">Membrane</keyword>
<dbReference type="InterPro" id="IPR049326">
    <property type="entry name" value="Rhodopsin_dom_fungi"/>
</dbReference>
<feature type="transmembrane region" description="Helical" evidence="6">
    <location>
        <begin position="194"/>
        <end position="212"/>
    </location>
</feature>
<gene>
    <name evidence="8" type="ORF">DM02DRAFT_682052</name>
</gene>
<feature type="transmembrane region" description="Helical" evidence="6">
    <location>
        <begin position="28"/>
        <end position="50"/>
    </location>
</feature>
<evidence type="ECO:0000256" key="4">
    <source>
        <dbReference type="ARBA" id="ARBA00023136"/>
    </source>
</evidence>
<dbReference type="OrthoDB" id="5329176at2759"/>
<dbReference type="PANTHER" id="PTHR33048">
    <property type="entry name" value="PTH11-LIKE INTEGRAL MEMBRANE PROTEIN (AFU_ORTHOLOGUE AFUA_5G11245)"/>
    <property type="match status" value="1"/>
</dbReference>
<dbReference type="PANTHER" id="PTHR33048:SF47">
    <property type="entry name" value="INTEGRAL MEMBRANE PROTEIN-RELATED"/>
    <property type="match status" value="1"/>
</dbReference>
<dbReference type="STRING" id="97972.A0A2V1DK24"/>
<evidence type="ECO:0000256" key="3">
    <source>
        <dbReference type="ARBA" id="ARBA00022989"/>
    </source>
</evidence>
<dbReference type="AlphaFoldDB" id="A0A2V1DK24"/>
<feature type="transmembrane region" description="Helical" evidence="6">
    <location>
        <begin position="111"/>
        <end position="132"/>
    </location>
</feature>
<feature type="domain" description="Rhodopsin" evidence="7">
    <location>
        <begin position="46"/>
        <end position="283"/>
    </location>
</feature>
<feature type="transmembrane region" description="Helical" evidence="6">
    <location>
        <begin position="263"/>
        <end position="285"/>
    </location>
</feature>
<dbReference type="Proteomes" id="UP000244855">
    <property type="component" value="Unassembled WGS sequence"/>
</dbReference>
<keyword evidence="2 6" id="KW-0812">Transmembrane</keyword>
<evidence type="ECO:0000259" key="7">
    <source>
        <dbReference type="Pfam" id="PF20684"/>
    </source>
</evidence>
<evidence type="ECO:0000256" key="2">
    <source>
        <dbReference type="ARBA" id="ARBA00022692"/>
    </source>
</evidence>
<evidence type="ECO:0000256" key="6">
    <source>
        <dbReference type="SAM" id="Phobius"/>
    </source>
</evidence>
<name>A0A2V1DK24_9PLEO</name>
<organism evidence="8 9">
    <name type="scientific">Periconia macrospinosa</name>
    <dbReference type="NCBI Taxonomy" id="97972"/>
    <lineage>
        <taxon>Eukaryota</taxon>
        <taxon>Fungi</taxon>
        <taxon>Dikarya</taxon>
        <taxon>Ascomycota</taxon>
        <taxon>Pezizomycotina</taxon>
        <taxon>Dothideomycetes</taxon>
        <taxon>Pleosporomycetidae</taxon>
        <taxon>Pleosporales</taxon>
        <taxon>Massarineae</taxon>
        <taxon>Periconiaceae</taxon>
        <taxon>Periconia</taxon>
    </lineage>
</organism>
<dbReference type="InterPro" id="IPR052337">
    <property type="entry name" value="SAT4-like"/>
</dbReference>
<protein>
    <recommendedName>
        <fullName evidence="7">Rhodopsin domain-containing protein</fullName>
    </recommendedName>
</protein>
<accession>A0A2V1DK24</accession>
<keyword evidence="9" id="KW-1185">Reference proteome</keyword>
<feature type="transmembrane region" description="Helical" evidence="6">
    <location>
        <begin position="144"/>
        <end position="165"/>
    </location>
</feature>
<evidence type="ECO:0000313" key="9">
    <source>
        <dbReference type="Proteomes" id="UP000244855"/>
    </source>
</evidence>
<reference evidence="8 9" key="1">
    <citation type="journal article" date="2018" name="Sci. Rep.">
        <title>Comparative genomics provides insights into the lifestyle and reveals functional heterogeneity of dark septate endophytic fungi.</title>
        <authorList>
            <person name="Knapp D.G."/>
            <person name="Nemeth J.B."/>
            <person name="Barry K."/>
            <person name="Hainaut M."/>
            <person name="Henrissat B."/>
            <person name="Johnson J."/>
            <person name="Kuo A."/>
            <person name="Lim J.H.P."/>
            <person name="Lipzen A."/>
            <person name="Nolan M."/>
            <person name="Ohm R.A."/>
            <person name="Tamas L."/>
            <person name="Grigoriev I.V."/>
            <person name="Spatafora J.W."/>
            <person name="Nagy L.G."/>
            <person name="Kovacs G.M."/>
        </authorList>
    </citation>
    <scope>NUCLEOTIDE SEQUENCE [LARGE SCALE GENOMIC DNA]</scope>
    <source>
        <strain evidence="8 9">DSE2036</strain>
    </source>
</reference>
<evidence type="ECO:0000313" key="8">
    <source>
        <dbReference type="EMBL" id="PVH98546.1"/>
    </source>
</evidence>
<evidence type="ECO:0000256" key="1">
    <source>
        <dbReference type="ARBA" id="ARBA00004141"/>
    </source>
</evidence>
<proteinExistence type="inferred from homology"/>
<comment type="subcellular location">
    <subcellularLocation>
        <location evidence="1">Membrane</location>
        <topology evidence="1">Multi-pass membrane protein</topology>
    </subcellularLocation>
</comment>
<dbReference type="EMBL" id="KZ805411">
    <property type="protein sequence ID" value="PVH98546.1"/>
    <property type="molecule type" value="Genomic_DNA"/>
</dbReference>
<sequence>MATGNHTTVILPTGPLPPDYVAADRGHILISICICFIVLEVIAFVLRTFARRLRKLPFRWDEALVVFSLLSNLTLAGMAIASVTTAGVGKHTIVAARQGYSLQWGALNGSILIPNIYALAVVSSKLAILQLFGNIFSMGIERRITQFLAVIILVHGIVAFFMTLFQCNPPSDAWKTEIRENCLNMTLYYKYNCLPTVITDAIMLVLPIPKVWSLHAPIRMKLGVGFMLFTATIGVVSSIMRTWGFFNNNQIYVDPRWETLDLFAYTVAEPATYFLAICLSSYKVFGRYMKSERMMSFLSKYGVPFSARSYRGFGQFDNDDSKAKGGSNDKQKGVRDFDSVLLSEIERDSRKDNSVTDSIP</sequence>
<feature type="transmembrane region" description="Helical" evidence="6">
    <location>
        <begin position="224"/>
        <end position="243"/>
    </location>
</feature>
<dbReference type="GO" id="GO:0016020">
    <property type="term" value="C:membrane"/>
    <property type="evidence" value="ECO:0007669"/>
    <property type="project" value="UniProtKB-SubCell"/>
</dbReference>